<dbReference type="InterPro" id="IPR051158">
    <property type="entry name" value="Metallophosphoesterase_sf"/>
</dbReference>
<feature type="transmembrane region" description="Helical" evidence="1">
    <location>
        <begin position="21"/>
        <end position="51"/>
    </location>
</feature>
<dbReference type="Proteomes" id="UP000183085">
    <property type="component" value="Unassembled WGS sequence"/>
</dbReference>
<dbReference type="STRING" id="1817895.AUJ95_08335"/>
<dbReference type="Pfam" id="PF00149">
    <property type="entry name" value="Metallophos"/>
    <property type="match status" value="1"/>
</dbReference>
<dbReference type="InterPro" id="IPR029052">
    <property type="entry name" value="Metallo-depent_PP-like"/>
</dbReference>
<dbReference type="AlphaFoldDB" id="A0A1J5E1W0"/>
<feature type="domain" description="Calcineurin-like phosphoesterase" evidence="2">
    <location>
        <begin position="77"/>
        <end position="238"/>
    </location>
</feature>
<evidence type="ECO:0000313" key="3">
    <source>
        <dbReference type="EMBL" id="OIP37302.1"/>
    </source>
</evidence>
<dbReference type="InterPro" id="IPR004843">
    <property type="entry name" value="Calcineurin-like_PHP"/>
</dbReference>
<dbReference type="CDD" id="cd07385">
    <property type="entry name" value="MPP_YkuE_C"/>
    <property type="match status" value="1"/>
</dbReference>
<organism evidence="3 4">
    <name type="scientific">Candidatus Desantisbacteria bacterium CG2_30_40_21</name>
    <dbReference type="NCBI Taxonomy" id="1817895"/>
    <lineage>
        <taxon>Bacteria</taxon>
        <taxon>Candidatus Desantisiibacteriota</taxon>
    </lineage>
</organism>
<keyword evidence="1" id="KW-1133">Transmembrane helix</keyword>
<protein>
    <recommendedName>
        <fullName evidence="2">Calcineurin-like phosphoesterase domain-containing protein</fullName>
    </recommendedName>
</protein>
<dbReference type="PANTHER" id="PTHR31302">
    <property type="entry name" value="TRANSMEMBRANE PROTEIN WITH METALLOPHOSPHOESTERASE DOMAIN-RELATED"/>
    <property type="match status" value="1"/>
</dbReference>
<dbReference type="EMBL" id="MNYI01000215">
    <property type="protein sequence ID" value="OIP37302.1"/>
    <property type="molecule type" value="Genomic_DNA"/>
</dbReference>
<gene>
    <name evidence="3" type="ORF">AUJ95_08335</name>
</gene>
<keyword evidence="1" id="KW-0812">Transmembrane</keyword>
<dbReference type="Gene3D" id="3.60.21.10">
    <property type="match status" value="1"/>
</dbReference>
<dbReference type="SUPFAM" id="SSF56300">
    <property type="entry name" value="Metallo-dependent phosphatases"/>
    <property type="match status" value="1"/>
</dbReference>
<proteinExistence type="predicted"/>
<dbReference type="PANTHER" id="PTHR31302:SF0">
    <property type="entry name" value="TRANSMEMBRANE PROTEIN WITH METALLOPHOSPHOESTERASE DOMAIN"/>
    <property type="match status" value="1"/>
</dbReference>
<keyword evidence="1" id="KW-0472">Membrane</keyword>
<evidence type="ECO:0000256" key="1">
    <source>
        <dbReference type="SAM" id="Phobius"/>
    </source>
</evidence>
<name>A0A1J5E1W0_9BACT</name>
<reference evidence="3 4" key="1">
    <citation type="journal article" date="2016" name="Environ. Microbiol.">
        <title>Genomic resolution of a cold subsurface aquifer community provides metabolic insights for novel microbes adapted to high CO concentrations.</title>
        <authorList>
            <person name="Probst A.J."/>
            <person name="Castelle C.J."/>
            <person name="Singh A."/>
            <person name="Brown C.T."/>
            <person name="Anantharaman K."/>
            <person name="Sharon I."/>
            <person name="Hug L.A."/>
            <person name="Burstein D."/>
            <person name="Emerson J.B."/>
            <person name="Thomas B.C."/>
            <person name="Banfield J.F."/>
        </authorList>
    </citation>
    <scope>NUCLEOTIDE SEQUENCE [LARGE SCALE GENOMIC DNA]</scope>
    <source>
        <strain evidence="3">CG2_30_40_21</strain>
    </source>
</reference>
<sequence length="341" mass="38807">MSHENQTHHKSQQNKPPGCGCIGCFFSILGMIMLLLLISIGGVIFCCYYAVYIEPNWVRVQKVVIEQPELANALSGMKIVQLSDIHTIDHVRELENKMIGVVNALEPDIILITGDFITKREGVKPCMEAISRLKAKIGIWGILGNCDTSVGNYQWRQEGKDAGMTMLMDEITIVNLADGKRLHLLGLNNHSSTDQYLKRLMRGIKKDDAVILLDHDPRNIEDDSTFDIDLVLSGDTHGGQCGVRWIRQFYGWKSKYLAGLYKVRDTYLYVNRGLGWHHKPVRFLCWPEVTLITFVSDGSSTRVKKPEAEIEEPTELHKEIREIWQRLAESRIRKAMQGDID</sequence>
<evidence type="ECO:0000313" key="4">
    <source>
        <dbReference type="Proteomes" id="UP000183085"/>
    </source>
</evidence>
<accession>A0A1J5E1W0</accession>
<comment type="caution">
    <text evidence="3">The sequence shown here is derived from an EMBL/GenBank/DDBJ whole genome shotgun (WGS) entry which is preliminary data.</text>
</comment>
<evidence type="ECO:0000259" key="2">
    <source>
        <dbReference type="Pfam" id="PF00149"/>
    </source>
</evidence>
<dbReference type="GO" id="GO:0016787">
    <property type="term" value="F:hydrolase activity"/>
    <property type="evidence" value="ECO:0007669"/>
    <property type="project" value="InterPro"/>
</dbReference>